<dbReference type="GO" id="GO:0008171">
    <property type="term" value="F:O-methyltransferase activity"/>
    <property type="evidence" value="ECO:0007669"/>
    <property type="project" value="InterPro"/>
</dbReference>
<dbReference type="OrthoDB" id="1606438at2759"/>
<dbReference type="InterPro" id="IPR029063">
    <property type="entry name" value="SAM-dependent_MTases_sf"/>
</dbReference>
<feature type="domain" description="O-methyltransferase C-terminal" evidence="4">
    <location>
        <begin position="228"/>
        <end position="440"/>
    </location>
</feature>
<dbReference type="Pfam" id="PF00891">
    <property type="entry name" value="Methyltransf_2"/>
    <property type="match status" value="1"/>
</dbReference>
<gene>
    <name evidence="6" type="ORF">IFM89_017643</name>
</gene>
<organism evidence="6 7">
    <name type="scientific">Coptis chinensis</name>
    <dbReference type="NCBI Taxonomy" id="261450"/>
    <lineage>
        <taxon>Eukaryota</taxon>
        <taxon>Viridiplantae</taxon>
        <taxon>Streptophyta</taxon>
        <taxon>Embryophyta</taxon>
        <taxon>Tracheophyta</taxon>
        <taxon>Spermatophyta</taxon>
        <taxon>Magnoliopsida</taxon>
        <taxon>Ranunculales</taxon>
        <taxon>Ranunculaceae</taxon>
        <taxon>Coptidoideae</taxon>
        <taxon>Coptis</taxon>
    </lineage>
</organism>
<evidence type="ECO:0000256" key="2">
    <source>
        <dbReference type="ARBA" id="ARBA00022679"/>
    </source>
</evidence>
<dbReference type="EMBL" id="JADFTS010000009">
    <property type="protein sequence ID" value="KAF9588964.1"/>
    <property type="molecule type" value="Genomic_DNA"/>
</dbReference>
<evidence type="ECO:0000313" key="6">
    <source>
        <dbReference type="EMBL" id="KAF9588964.1"/>
    </source>
</evidence>
<dbReference type="InterPro" id="IPR001077">
    <property type="entry name" value="COMT_C"/>
</dbReference>
<dbReference type="SUPFAM" id="SSF46785">
    <property type="entry name" value="Winged helix' DNA-binding domain"/>
    <property type="match status" value="2"/>
</dbReference>
<dbReference type="GO" id="GO:0046983">
    <property type="term" value="F:protein dimerization activity"/>
    <property type="evidence" value="ECO:0007669"/>
    <property type="project" value="InterPro"/>
</dbReference>
<sequence length="458" mass="51075">MQLTGAAALPMVMRVAIDLDVFEIIAKAGPGAQLSPKSIASHLPTQNPNAHNMIDRILRLLTSYSVLNSSLVTGDNGLVERLYGLEPVCKYFVRNEDGVAVAPFMLLVQDKVFIDSWFHLKDVVLAEFRPLEYFWRSLQILSIFPIVNMVSIQNQTKTTNEEEDFSFAMQLTGAAALPMVMRVAIDLDVFEIIAKAGPVCKYFVRNEDGVSVSPFMLLVQDKVFIDSWFHLKDAVLEGGIPFNKAHGMHAFEYPGIDPKFNQVFNRAMFNHTTIVVKKILEVYRGFEDLKEVVDVGGGLGTTLSIITSKYPALRGINFDLPHVVEHAPSYPGIILVCNLNVLGPPYIQMDRIRCIAGVEHWILHDWSDDECIKLLKNCYKALPEHGKLIVVDAILPVAPESDSAAKSLCQLDVSMMTQNPGGKERSEKEFENLAKGAGFASINKACCVYNYWVIEFCK</sequence>
<feature type="domain" description="O-methyltransferase dimerisation" evidence="5">
    <location>
        <begin position="1"/>
        <end position="94"/>
    </location>
</feature>
<dbReference type="InterPro" id="IPR036390">
    <property type="entry name" value="WH_DNA-bd_sf"/>
</dbReference>
<reference evidence="6 7" key="1">
    <citation type="submission" date="2020-10" db="EMBL/GenBank/DDBJ databases">
        <title>The Coptis chinensis genome and diversification of protoberbering-type alkaloids.</title>
        <authorList>
            <person name="Wang B."/>
            <person name="Shu S."/>
            <person name="Song C."/>
            <person name="Liu Y."/>
        </authorList>
    </citation>
    <scope>NUCLEOTIDE SEQUENCE [LARGE SCALE GENOMIC DNA]</scope>
    <source>
        <strain evidence="6">HL-2020</strain>
        <tissue evidence="6">Leaf</tissue>
    </source>
</reference>
<keyword evidence="1" id="KW-0489">Methyltransferase</keyword>
<evidence type="ECO:0000259" key="5">
    <source>
        <dbReference type="Pfam" id="PF08100"/>
    </source>
</evidence>
<protein>
    <submittedName>
        <fullName evidence="6">Uncharacterized protein</fullName>
    </submittedName>
</protein>
<dbReference type="Gene3D" id="3.40.50.150">
    <property type="entry name" value="Vaccinia Virus protein VP39"/>
    <property type="match status" value="1"/>
</dbReference>
<evidence type="ECO:0000313" key="7">
    <source>
        <dbReference type="Proteomes" id="UP000631114"/>
    </source>
</evidence>
<dbReference type="Proteomes" id="UP000631114">
    <property type="component" value="Unassembled WGS sequence"/>
</dbReference>
<keyword evidence="3" id="KW-0949">S-adenosyl-L-methionine</keyword>
<dbReference type="InterPro" id="IPR016461">
    <property type="entry name" value="COMT-like"/>
</dbReference>
<dbReference type="InterPro" id="IPR012967">
    <property type="entry name" value="COMT_dimerisation"/>
</dbReference>
<evidence type="ECO:0000259" key="4">
    <source>
        <dbReference type="Pfam" id="PF00891"/>
    </source>
</evidence>
<dbReference type="FunFam" id="3.40.50.150:FF:000061">
    <property type="entry name" value="Caffeic acid O-methyltransferase"/>
    <property type="match status" value="1"/>
</dbReference>
<dbReference type="GO" id="GO:0032259">
    <property type="term" value="P:methylation"/>
    <property type="evidence" value="ECO:0007669"/>
    <property type="project" value="UniProtKB-KW"/>
</dbReference>
<dbReference type="AlphaFoldDB" id="A0A835GY28"/>
<keyword evidence="7" id="KW-1185">Reference proteome</keyword>
<dbReference type="PROSITE" id="PS51683">
    <property type="entry name" value="SAM_OMT_II"/>
    <property type="match status" value="1"/>
</dbReference>
<proteinExistence type="predicted"/>
<dbReference type="FunFam" id="1.10.10.10:FF:000357">
    <property type="entry name" value="Caffeic acid 3-O-methyltransferase"/>
    <property type="match status" value="1"/>
</dbReference>
<dbReference type="SUPFAM" id="SSF53335">
    <property type="entry name" value="S-adenosyl-L-methionine-dependent methyltransferases"/>
    <property type="match status" value="1"/>
</dbReference>
<dbReference type="InterPro" id="IPR036388">
    <property type="entry name" value="WH-like_DNA-bd_sf"/>
</dbReference>
<accession>A0A835GY28</accession>
<evidence type="ECO:0000256" key="1">
    <source>
        <dbReference type="ARBA" id="ARBA00022603"/>
    </source>
</evidence>
<name>A0A835GY28_9MAGN</name>
<dbReference type="Gene3D" id="1.10.10.10">
    <property type="entry name" value="Winged helix-like DNA-binding domain superfamily/Winged helix DNA-binding domain"/>
    <property type="match status" value="2"/>
</dbReference>
<evidence type="ECO:0000256" key="3">
    <source>
        <dbReference type="ARBA" id="ARBA00022691"/>
    </source>
</evidence>
<dbReference type="PANTHER" id="PTHR11746">
    <property type="entry name" value="O-METHYLTRANSFERASE"/>
    <property type="match status" value="1"/>
</dbReference>
<keyword evidence="2" id="KW-0808">Transferase</keyword>
<comment type="caution">
    <text evidence="6">The sequence shown here is derived from an EMBL/GenBank/DDBJ whole genome shotgun (WGS) entry which is preliminary data.</text>
</comment>
<dbReference type="Pfam" id="PF08100">
    <property type="entry name" value="Dimerisation"/>
    <property type="match status" value="1"/>
</dbReference>